<protein>
    <recommendedName>
        <fullName evidence="5">2-amino-3-carboxymuconate-6-semialdehyde decarboxylase</fullName>
        <ecNumber evidence="4">4.1.1.45</ecNumber>
    </recommendedName>
    <alternativeName>
        <fullName evidence="10">Picolinate carboxylase</fullName>
    </alternativeName>
</protein>
<evidence type="ECO:0000256" key="6">
    <source>
        <dbReference type="ARBA" id="ARBA00022723"/>
    </source>
</evidence>
<dbReference type="InterPro" id="IPR032466">
    <property type="entry name" value="Metal_Hydrolase"/>
</dbReference>
<dbReference type="SUPFAM" id="SSF51556">
    <property type="entry name" value="Metallo-dependent hydrolases"/>
    <property type="match status" value="1"/>
</dbReference>
<evidence type="ECO:0000256" key="5">
    <source>
        <dbReference type="ARBA" id="ARBA00021214"/>
    </source>
</evidence>
<evidence type="ECO:0000313" key="14">
    <source>
        <dbReference type="EMBL" id="KXS16120.1"/>
    </source>
</evidence>
<evidence type="ECO:0000256" key="11">
    <source>
        <dbReference type="RuleBase" id="RU366045"/>
    </source>
</evidence>
<reference evidence="14 15" key="1">
    <citation type="journal article" date="2015" name="Genome Biol. Evol.">
        <title>Phylogenomic analyses indicate that early fungi evolved digesting cell walls of algal ancestors of land plants.</title>
        <authorList>
            <person name="Chang Y."/>
            <person name="Wang S."/>
            <person name="Sekimoto S."/>
            <person name="Aerts A.L."/>
            <person name="Choi C."/>
            <person name="Clum A."/>
            <person name="LaButti K.M."/>
            <person name="Lindquist E.A."/>
            <person name="Yee Ngan C."/>
            <person name="Ohm R.A."/>
            <person name="Salamov A.A."/>
            <person name="Grigoriev I.V."/>
            <person name="Spatafora J.W."/>
            <person name="Berbee M.L."/>
        </authorList>
    </citation>
    <scope>NUCLEOTIDE SEQUENCE [LARGE SCALE GENOMIC DNA]</scope>
    <source>
        <strain evidence="14 15">JEL478</strain>
    </source>
</reference>
<dbReference type="PANTHER" id="PTHR21240:SF27">
    <property type="entry name" value="2-AMINO-3-CARBOXYMUCONATE-6-SEMIALDEHYDE DECARBOXYLASE"/>
    <property type="match status" value="1"/>
</dbReference>
<dbReference type="GO" id="GO:0046872">
    <property type="term" value="F:metal ion binding"/>
    <property type="evidence" value="ECO:0007669"/>
    <property type="project" value="UniProtKB-KW"/>
</dbReference>
<feature type="domain" description="Amidohydrolase-related" evidence="13">
    <location>
        <begin position="39"/>
        <end position="368"/>
    </location>
</feature>
<evidence type="ECO:0000256" key="9">
    <source>
        <dbReference type="ARBA" id="ARBA00023239"/>
    </source>
</evidence>
<dbReference type="EMBL" id="KQ965756">
    <property type="protein sequence ID" value="KXS16120.1"/>
    <property type="molecule type" value="Genomic_DNA"/>
</dbReference>
<keyword evidence="7 11" id="KW-0210">Decarboxylase</keyword>
<evidence type="ECO:0000256" key="8">
    <source>
        <dbReference type="ARBA" id="ARBA00022833"/>
    </source>
</evidence>
<evidence type="ECO:0000256" key="1">
    <source>
        <dbReference type="ARBA" id="ARBA00005079"/>
    </source>
</evidence>
<dbReference type="GO" id="GO:0016787">
    <property type="term" value="F:hydrolase activity"/>
    <property type="evidence" value="ECO:0007669"/>
    <property type="project" value="UniProtKB-KW"/>
</dbReference>
<dbReference type="EC" id="4.1.1.45" evidence="4"/>
<dbReference type="PANTHER" id="PTHR21240">
    <property type="entry name" value="2-AMINO-3-CARBOXYLMUCONATE-6-SEMIALDEHYDE DECARBOXYLASE"/>
    <property type="match status" value="1"/>
</dbReference>
<comment type="pathway">
    <text evidence="1">Secondary metabolite metabolism; quinolate metabolism.</text>
</comment>
<evidence type="ECO:0000256" key="4">
    <source>
        <dbReference type="ARBA" id="ARBA00012365"/>
    </source>
</evidence>
<evidence type="ECO:0000313" key="15">
    <source>
        <dbReference type="Proteomes" id="UP000070544"/>
    </source>
</evidence>
<evidence type="ECO:0000256" key="10">
    <source>
        <dbReference type="ARBA" id="ARBA00031120"/>
    </source>
</evidence>
<comment type="similarity">
    <text evidence="2">Belongs to the metallo-dependent hydrolases superfamily. ACMSD family.</text>
</comment>
<dbReference type="STRING" id="1344416.A0A139AH89"/>
<dbReference type="OrthoDB" id="191270at2759"/>
<comment type="subunit">
    <text evidence="3">Monomer.</text>
</comment>
<proteinExistence type="inferred from homology"/>
<evidence type="ECO:0000256" key="12">
    <source>
        <dbReference type="SAM" id="MobiDB-lite"/>
    </source>
</evidence>
<feature type="region of interest" description="Disordered" evidence="12">
    <location>
        <begin position="1"/>
        <end position="29"/>
    </location>
</feature>
<name>A0A139AH89_GONPJ</name>
<keyword evidence="6" id="KW-0479">Metal-binding</keyword>
<dbReference type="InterPro" id="IPR032465">
    <property type="entry name" value="ACMSD"/>
</dbReference>
<keyword evidence="15" id="KW-1185">Reference proteome</keyword>
<organism evidence="14 15">
    <name type="scientific">Gonapodya prolifera (strain JEL478)</name>
    <name type="common">Monoblepharis prolifera</name>
    <dbReference type="NCBI Taxonomy" id="1344416"/>
    <lineage>
        <taxon>Eukaryota</taxon>
        <taxon>Fungi</taxon>
        <taxon>Fungi incertae sedis</taxon>
        <taxon>Chytridiomycota</taxon>
        <taxon>Chytridiomycota incertae sedis</taxon>
        <taxon>Monoblepharidomycetes</taxon>
        <taxon>Monoblepharidales</taxon>
        <taxon>Gonapodyaceae</taxon>
        <taxon>Gonapodya</taxon>
    </lineage>
</organism>
<accession>A0A139AH89</accession>
<evidence type="ECO:0000256" key="2">
    <source>
        <dbReference type="ARBA" id="ARBA00005871"/>
    </source>
</evidence>
<dbReference type="AlphaFoldDB" id="A0A139AH89"/>
<dbReference type="GO" id="GO:0005829">
    <property type="term" value="C:cytosol"/>
    <property type="evidence" value="ECO:0007669"/>
    <property type="project" value="TreeGrafter"/>
</dbReference>
<evidence type="ECO:0000256" key="7">
    <source>
        <dbReference type="ARBA" id="ARBA00022793"/>
    </source>
</evidence>
<dbReference type="GO" id="GO:0001760">
    <property type="term" value="F:aminocarboxymuconate-semialdehyde decarboxylase activity"/>
    <property type="evidence" value="ECO:0007669"/>
    <property type="project" value="UniProtKB-EC"/>
</dbReference>
<sequence length="374" mass="41954">MAAPQEPTPLSAPDATPLPASDIPKGRLQKSDGSPFLKIDIHTHVLPRHLPDLSRRYNSPGWIQVKHDDATGQANMYLDGKFFRKVENNCCNCAARVPECDATGVDVQVLSTVPVMFNYNKKPEHTLDLARYLNDHIAQCVAENPRRFSGLGTLPMQSPDLAVTELRRCMEELGLRGVQIGSHINDWNLDAPELEPFWAACEELDAAVFVHPWDMTSNVRMEKYWFPWLVMMPCETTIAICSLLLGGVFERHPRLKVCFAHGGGSFPGTVGRIEHGFNCRPDLVAVNTTRSPMSMMNKIWVDSLVHDKDALMLLVKKFGVGKVLMGSDYPFPLGEIDRPGRLIEDCDELSENDKERMLAHNALEFLGLTEEEFK</sequence>
<dbReference type="OMA" id="QDPDAAC"/>
<dbReference type="Pfam" id="PF04909">
    <property type="entry name" value="Amidohydro_2"/>
    <property type="match status" value="1"/>
</dbReference>
<dbReference type="Gene3D" id="3.20.20.140">
    <property type="entry name" value="Metal-dependent hydrolases"/>
    <property type="match status" value="1"/>
</dbReference>
<dbReference type="Proteomes" id="UP000070544">
    <property type="component" value="Unassembled WGS sequence"/>
</dbReference>
<dbReference type="GO" id="GO:0019748">
    <property type="term" value="P:secondary metabolic process"/>
    <property type="evidence" value="ECO:0007669"/>
    <property type="project" value="TreeGrafter"/>
</dbReference>
<dbReference type="InterPro" id="IPR006680">
    <property type="entry name" value="Amidohydro-rel"/>
</dbReference>
<keyword evidence="14" id="KW-0378">Hydrolase</keyword>
<evidence type="ECO:0000259" key="13">
    <source>
        <dbReference type="Pfam" id="PF04909"/>
    </source>
</evidence>
<gene>
    <name evidence="14" type="ORF">M427DRAFT_111400</name>
</gene>
<evidence type="ECO:0000256" key="3">
    <source>
        <dbReference type="ARBA" id="ARBA00011245"/>
    </source>
</evidence>
<keyword evidence="9 11" id="KW-0456">Lyase</keyword>
<keyword evidence="8" id="KW-0862">Zinc</keyword>